<dbReference type="Gene3D" id="2.170.16.10">
    <property type="entry name" value="Hedgehog/Intein (Hint) domain"/>
    <property type="match status" value="1"/>
</dbReference>
<dbReference type="Proteomes" id="UP001501147">
    <property type="component" value="Unassembled WGS sequence"/>
</dbReference>
<feature type="region of interest" description="Disordered" evidence="2">
    <location>
        <begin position="260"/>
        <end position="283"/>
    </location>
</feature>
<evidence type="ECO:0000256" key="2">
    <source>
        <dbReference type="SAM" id="MobiDB-lite"/>
    </source>
</evidence>
<feature type="compositionally biased region" description="Low complexity" evidence="2">
    <location>
        <begin position="460"/>
        <end position="476"/>
    </location>
</feature>
<keyword evidence="3" id="KW-0732">Signal</keyword>
<dbReference type="InterPro" id="IPR005506">
    <property type="entry name" value="DUF312_ALF"/>
</dbReference>
<evidence type="ECO:0000313" key="6">
    <source>
        <dbReference type="Proteomes" id="UP001501147"/>
    </source>
</evidence>
<keyword evidence="1" id="KW-0175">Coiled coil</keyword>
<dbReference type="NCBIfam" id="TIGR01443">
    <property type="entry name" value="intein_Cterm"/>
    <property type="match status" value="1"/>
</dbReference>
<gene>
    <name evidence="5" type="ORF">GCM10023329_05780</name>
</gene>
<dbReference type="Pfam" id="PF03752">
    <property type="entry name" value="ALF"/>
    <property type="match status" value="7"/>
</dbReference>
<sequence length="1318" mass="137581">MLIGGLLPLALLSTLVSGAPVAAAEETPVSDREKTVAFWKSGGLAMKSAAGAALTGSDADIRAFLDKGRAIAENLDDREAALQVVAEAGPAVRKAAEQALAGTPEQLDAFLKEGWKAPLDQDQRVEAARIGEAGGRTLKEAADAALNSDIEAVRTFLSEGQYKKRDSDARVRVAQLETAGGPKVRAAATAALNGSIEDVREFLAFGQHVARAQDQEHASVSELAQQAKDAGDAAERESKAAKESADKAIALSLLARKETERARDEARAAEKDAAKAADAARRAAESTRRAAQAAQAAISAARSANSAAQVAAAAATAAARAASGAANAAAKVLTFAAAGKRDEALAAHARQAADAADAAATAADRAAISGDAAAASAKAAASSIVNADGAAAAAEEAGRYNEEAGGSAAEAREAAATARRHAAEATRAANQAAAHAADAARAAREARDAARSAARHARNAADAAMKAGEHAAGSRAAAEEAKAHADAALQRANEAMAAVGKAKEIHDQARKAEAEELAARKATGINQAKDMKAAYDKTLADEKKAKADAEKLQADFARLAQDAAQPSADPAQIAMSGRKMALAALQTQGPWSRAAAESVLGAPDAVVVEYARNGWRAAEQRDERDHVLKLAGDSPYDAVSTAATTALSGDAAQIHAFLVDGQHKVAAPDYRVEVARIGNAGGPAVKKAADAALNGTGYQPLLDFLTTGQHTARHSDDQAIVAGLAENAGPEVKAYADIAIEGPAPGLHTFVEKGQYKAARRDQINSGHVAQIQNIIAGSAQVAAGAQQRAAEAQKNAATALDAGNEATAYAQQAQVYAAQAAGFATQADESAKQAEASAKKAAEHAATARNAQRQARASANSANASAAWAEASAELARGYAAEAYAGAEAARQSSINAGADANAAAATYQRHLDAYLVEKARANEQTWWNKALEKYQSYGQLFVEGMEYGVDYAGEAAKQTLIWYLNLSYTDKMRLKGELIHAGADLAGGIPGLGEFFDGYNCLLYGLEGVAFGDSSKFTDAAWSCAAAIPFLGWGAYIPKGKKWYSKAESLWEKLKRFEKKIDSAVRCPGKKHSFPAGTPVLMGDGTSRPIERVRVGDVVLATDPVTGKSGTRRVEGTIHTPDDIDFTGITLDSAAGGGSLTATDHHPFWAQNRRQWTDAASLNVGDTLRTPVGGAARIAEVVHWKKRQPAYDLTVNDLHTYYVLAGRTPVLVHNWTPCQEALEAVWMSPNKTLADSFTEHYKKHAKAFGKTEQEYQADAQAWLESNPARQHLDSDLIELADGTQGARYRTPGGKGPGGIIKNRKLVSFWYNDNDRP</sequence>
<reference evidence="6" key="1">
    <citation type="journal article" date="2019" name="Int. J. Syst. Evol. Microbiol.">
        <title>The Global Catalogue of Microorganisms (GCM) 10K type strain sequencing project: providing services to taxonomists for standard genome sequencing and annotation.</title>
        <authorList>
            <consortium name="The Broad Institute Genomics Platform"/>
            <consortium name="The Broad Institute Genome Sequencing Center for Infectious Disease"/>
            <person name="Wu L."/>
            <person name="Ma J."/>
        </authorList>
    </citation>
    <scope>NUCLEOTIDE SEQUENCE [LARGE SCALE GENOMIC DNA]</scope>
    <source>
        <strain evidence="6">JCM 18324</strain>
    </source>
</reference>
<keyword evidence="6" id="KW-1185">Reference proteome</keyword>
<dbReference type="EMBL" id="BAABJV010000001">
    <property type="protein sequence ID" value="GAA4763019.1"/>
    <property type="molecule type" value="Genomic_DNA"/>
</dbReference>
<evidence type="ECO:0000259" key="4">
    <source>
        <dbReference type="SMART" id="SM00306"/>
    </source>
</evidence>
<feature type="domain" description="Hint" evidence="4">
    <location>
        <begin position="1073"/>
        <end position="1174"/>
    </location>
</feature>
<dbReference type="PANTHER" id="PTHR23242:SF9">
    <property type="entry name" value="TRANSCRIPTION FACTOR HOXA13"/>
    <property type="match status" value="1"/>
</dbReference>
<accession>A0ABP8ZQX3</accession>
<evidence type="ECO:0000256" key="1">
    <source>
        <dbReference type="SAM" id="Coils"/>
    </source>
</evidence>
<dbReference type="PANTHER" id="PTHR23242">
    <property type="entry name" value="TRANSCRIPTION FACTOR HOXA13"/>
    <property type="match status" value="1"/>
</dbReference>
<dbReference type="InterPro" id="IPR003587">
    <property type="entry name" value="Hint_dom_N"/>
</dbReference>
<feature type="chain" id="PRO_5046339603" description="Hint domain-containing protein" evidence="3">
    <location>
        <begin position="25"/>
        <end position="1318"/>
    </location>
</feature>
<dbReference type="CDD" id="cd00081">
    <property type="entry name" value="Hint"/>
    <property type="match status" value="1"/>
</dbReference>
<feature type="compositionally biased region" description="Low complexity" evidence="2">
    <location>
        <begin position="845"/>
        <end position="859"/>
    </location>
</feature>
<feature type="region of interest" description="Disordered" evidence="2">
    <location>
        <begin position="403"/>
        <end position="479"/>
    </location>
</feature>
<feature type="compositionally biased region" description="Basic and acidic residues" evidence="2">
    <location>
        <begin position="441"/>
        <end position="450"/>
    </location>
</feature>
<organism evidence="5 6">
    <name type="scientific">Streptomyces sanyensis</name>
    <dbReference type="NCBI Taxonomy" id="568869"/>
    <lineage>
        <taxon>Bacteria</taxon>
        <taxon>Bacillati</taxon>
        <taxon>Actinomycetota</taxon>
        <taxon>Actinomycetes</taxon>
        <taxon>Kitasatosporales</taxon>
        <taxon>Streptomycetaceae</taxon>
        <taxon>Streptomyces</taxon>
    </lineage>
</organism>
<feature type="region of interest" description="Disordered" evidence="2">
    <location>
        <begin position="835"/>
        <end position="859"/>
    </location>
</feature>
<protein>
    <recommendedName>
        <fullName evidence="4">Hint domain-containing protein</fullName>
    </recommendedName>
</protein>
<dbReference type="InterPro" id="IPR036844">
    <property type="entry name" value="Hint_dom_sf"/>
</dbReference>
<comment type="caution">
    <text evidence="5">The sequence shown here is derived from an EMBL/GenBank/DDBJ whole genome shotgun (WGS) entry which is preliminary data.</text>
</comment>
<dbReference type="SMART" id="SM00306">
    <property type="entry name" value="HintN"/>
    <property type="match status" value="1"/>
</dbReference>
<proteinExistence type="predicted"/>
<dbReference type="RefSeq" id="WP_345609001.1">
    <property type="nucleotide sequence ID" value="NZ_BAABJV010000001.1"/>
</dbReference>
<feature type="compositionally biased region" description="Basic and acidic residues" evidence="2">
    <location>
        <begin position="229"/>
        <end position="243"/>
    </location>
</feature>
<dbReference type="Pfam" id="PF07591">
    <property type="entry name" value="PT-HINT"/>
    <property type="match status" value="1"/>
</dbReference>
<feature type="compositionally biased region" description="Low complexity" evidence="2">
    <location>
        <begin position="403"/>
        <end position="417"/>
    </location>
</feature>
<feature type="coiled-coil region" evidence="1">
    <location>
        <begin position="535"/>
        <end position="562"/>
    </location>
</feature>
<evidence type="ECO:0000313" key="5">
    <source>
        <dbReference type="EMBL" id="GAA4763019.1"/>
    </source>
</evidence>
<dbReference type="SUPFAM" id="SSF51294">
    <property type="entry name" value="Hedgehog/intein (Hint) domain"/>
    <property type="match status" value="1"/>
</dbReference>
<evidence type="ECO:0000256" key="3">
    <source>
        <dbReference type="SAM" id="SignalP"/>
    </source>
</evidence>
<feature type="signal peptide" evidence="3">
    <location>
        <begin position="1"/>
        <end position="24"/>
    </location>
</feature>
<feature type="region of interest" description="Disordered" evidence="2">
    <location>
        <begin position="216"/>
        <end position="243"/>
    </location>
</feature>
<feature type="compositionally biased region" description="Low complexity" evidence="2">
    <location>
        <begin position="425"/>
        <end position="440"/>
    </location>
</feature>
<dbReference type="InterPro" id="IPR030934">
    <property type="entry name" value="Intein_C"/>
</dbReference>
<name>A0ABP8ZQX3_9ACTN</name>
<dbReference type="CDD" id="cd20745">
    <property type="entry name" value="FIX_RhsA_AHH_HNH-like"/>
    <property type="match status" value="1"/>
</dbReference>
<feature type="compositionally biased region" description="Basic and acidic residues" evidence="2">
    <location>
        <begin position="835"/>
        <end position="844"/>
    </location>
</feature>